<feature type="disulfide bond" description="Redox-active" evidence="2">
    <location>
        <begin position="12"/>
        <end position="15"/>
    </location>
</feature>
<reference evidence="5" key="1">
    <citation type="submission" date="2017-10" db="EMBL/GenBank/DDBJ databases">
        <authorList>
            <person name="Gaisin V.A."/>
            <person name="Rysina M.S."/>
            <person name="Grouzdev D.S."/>
        </authorList>
    </citation>
    <scope>NUCLEOTIDE SEQUENCE [LARGE SCALE GENOMIC DNA]</scope>
    <source>
        <strain evidence="5">V1</strain>
    </source>
</reference>
<dbReference type="PIRSF" id="PIRSF037031">
    <property type="entry name" value="Redox_disulphide_2"/>
    <property type="match status" value="1"/>
</dbReference>
<dbReference type="SUPFAM" id="SSF52833">
    <property type="entry name" value="Thioredoxin-like"/>
    <property type="match status" value="1"/>
</dbReference>
<dbReference type="PANTHER" id="PTHR36450:SF1">
    <property type="entry name" value="THIOREDOXIN"/>
    <property type="match status" value="1"/>
</dbReference>
<dbReference type="PANTHER" id="PTHR36450">
    <property type="entry name" value="THIOREDOXIN"/>
    <property type="match status" value="1"/>
</dbReference>
<feature type="domain" description="Thioredoxin-like fold" evidence="3">
    <location>
        <begin position="4"/>
        <end position="76"/>
    </location>
</feature>
<sequence>MKKHIKVLGSGCATCKQLESLVREVVVESGIEATVEKVEDIQQIMSYNVLSTPVLVVDEVVKCSGRIPSREEIEGYL</sequence>
<evidence type="ECO:0000256" key="1">
    <source>
        <dbReference type="PIRSR" id="PIRSR037031-50"/>
    </source>
</evidence>
<keyword evidence="2" id="KW-1015">Disulfide bond</keyword>
<keyword evidence="5" id="KW-1185">Reference proteome</keyword>
<protein>
    <submittedName>
        <fullName evidence="4">Thioredoxin family protein</fullName>
    </submittedName>
</protein>
<dbReference type="AlphaFoldDB" id="A0A317T671"/>
<gene>
    <name evidence="4" type="ORF">CR164_12635</name>
</gene>
<dbReference type="InterPro" id="IPR005243">
    <property type="entry name" value="THIRX-like_proc"/>
</dbReference>
<evidence type="ECO:0000313" key="4">
    <source>
        <dbReference type="EMBL" id="PWW80966.1"/>
    </source>
</evidence>
<evidence type="ECO:0000313" key="5">
    <source>
        <dbReference type="Proteomes" id="UP000246278"/>
    </source>
</evidence>
<dbReference type="InterPro" id="IPR012336">
    <property type="entry name" value="Thioredoxin-like_fold"/>
</dbReference>
<accession>A0A317T671</accession>
<dbReference type="RefSeq" id="WP_110024364.1">
    <property type="nucleotide sequence ID" value="NZ_PDNZ01000013.1"/>
</dbReference>
<dbReference type="EMBL" id="PDNZ01000013">
    <property type="protein sequence ID" value="PWW80966.1"/>
    <property type="molecule type" value="Genomic_DNA"/>
</dbReference>
<dbReference type="OrthoDB" id="9800630at2"/>
<organism evidence="4 5">
    <name type="scientific">Prosthecochloris marina</name>
    <dbReference type="NCBI Taxonomy" id="2017681"/>
    <lineage>
        <taxon>Bacteria</taxon>
        <taxon>Pseudomonadati</taxon>
        <taxon>Chlorobiota</taxon>
        <taxon>Chlorobiia</taxon>
        <taxon>Chlorobiales</taxon>
        <taxon>Chlorobiaceae</taxon>
        <taxon>Prosthecochloris</taxon>
    </lineage>
</organism>
<dbReference type="InterPro" id="IPR036249">
    <property type="entry name" value="Thioredoxin-like_sf"/>
</dbReference>
<evidence type="ECO:0000256" key="2">
    <source>
        <dbReference type="PIRSR" id="PIRSR037031-51"/>
    </source>
</evidence>
<feature type="active site" description="Nucleophile" evidence="1">
    <location>
        <position position="12"/>
    </location>
</feature>
<feature type="active site" description="Nucleophile" evidence="1">
    <location>
        <position position="15"/>
    </location>
</feature>
<name>A0A317T671_9CHLB</name>
<dbReference type="Pfam" id="PF13192">
    <property type="entry name" value="Thioredoxin_3"/>
    <property type="match status" value="1"/>
</dbReference>
<dbReference type="NCBIfam" id="TIGR00412">
    <property type="entry name" value="redox_disulf_2"/>
    <property type="match status" value="1"/>
</dbReference>
<keyword evidence="2" id="KW-0676">Redox-active center</keyword>
<proteinExistence type="predicted"/>
<evidence type="ECO:0000259" key="3">
    <source>
        <dbReference type="Pfam" id="PF13192"/>
    </source>
</evidence>
<dbReference type="Gene3D" id="3.40.30.10">
    <property type="entry name" value="Glutaredoxin"/>
    <property type="match status" value="1"/>
</dbReference>
<dbReference type="Proteomes" id="UP000246278">
    <property type="component" value="Unassembled WGS sequence"/>
</dbReference>
<comment type="caution">
    <text evidence="4">The sequence shown here is derived from an EMBL/GenBank/DDBJ whole genome shotgun (WGS) entry which is preliminary data.</text>
</comment>